<organism evidence="3 4">
    <name type="scientific">Scleroderma citrinum Foug A</name>
    <dbReference type="NCBI Taxonomy" id="1036808"/>
    <lineage>
        <taxon>Eukaryota</taxon>
        <taxon>Fungi</taxon>
        <taxon>Dikarya</taxon>
        <taxon>Basidiomycota</taxon>
        <taxon>Agaricomycotina</taxon>
        <taxon>Agaricomycetes</taxon>
        <taxon>Agaricomycetidae</taxon>
        <taxon>Boletales</taxon>
        <taxon>Sclerodermatineae</taxon>
        <taxon>Sclerodermataceae</taxon>
        <taxon>Scleroderma</taxon>
    </lineage>
</organism>
<feature type="transmembrane region" description="Helical" evidence="2">
    <location>
        <begin position="60"/>
        <end position="81"/>
    </location>
</feature>
<evidence type="ECO:0000256" key="1">
    <source>
        <dbReference type="SAM" id="MobiDB-lite"/>
    </source>
</evidence>
<dbReference type="InParanoid" id="A0A0C3EK21"/>
<feature type="compositionally biased region" description="Basic and acidic residues" evidence="1">
    <location>
        <begin position="10"/>
        <end position="26"/>
    </location>
</feature>
<keyword evidence="2" id="KW-0472">Membrane</keyword>
<keyword evidence="2" id="KW-1133">Transmembrane helix</keyword>
<evidence type="ECO:0000313" key="4">
    <source>
        <dbReference type="Proteomes" id="UP000053989"/>
    </source>
</evidence>
<reference evidence="3 4" key="1">
    <citation type="submission" date="2014-04" db="EMBL/GenBank/DDBJ databases">
        <authorList>
            <consortium name="DOE Joint Genome Institute"/>
            <person name="Kuo A."/>
            <person name="Kohler A."/>
            <person name="Nagy L.G."/>
            <person name="Floudas D."/>
            <person name="Copeland A."/>
            <person name="Barry K.W."/>
            <person name="Cichocki N."/>
            <person name="Veneault-Fourrey C."/>
            <person name="LaButti K."/>
            <person name="Lindquist E.A."/>
            <person name="Lipzen A."/>
            <person name="Lundell T."/>
            <person name="Morin E."/>
            <person name="Murat C."/>
            <person name="Sun H."/>
            <person name="Tunlid A."/>
            <person name="Henrissat B."/>
            <person name="Grigoriev I.V."/>
            <person name="Hibbett D.S."/>
            <person name="Martin F."/>
            <person name="Nordberg H.P."/>
            <person name="Cantor M.N."/>
            <person name="Hua S.X."/>
        </authorList>
    </citation>
    <scope>NUCLEOTIDE SEQUENCE [LARGE SCALE GENOMIC DNA]</scope>
    <source>
        <strain evidence="3 4">Foug A</strain>
    </source>
</reference>
<protein>
    <recommendedName>
        <fullName evidence="5">Major facilitator superfamily (MFS) profile domain-containing protein</fullName>
    </recommendedName>
</protein>
<feature type="region of interest" description="Disordered" evidence="1">
    <location>
        <begin position="1"/>
        <end position="46"/>
    </location>
</feature>
<name>A0A0C3EK21_9AGAM</name>
<dbReference type="Proteomes" id="UP000053989">
    <property type="component" value="Unassembled WGS sequence"/>
</dbReference>
<evidence type="ECO:0000313" key="3">
    <source>
        <dbReference type="EMBL" id="KIM68559.1"/>
    </source>
</evidence>
<keyword evidence="2" id="KW-0812">Transmembrane</keyword>
<dbReference type="HOGENOM" id="CLU_2400979_0_0_1"/>
<accession>A0A0C3EK21</accession>
<reference evidence="4" key="2">
    <citation type="submission" date="2015-01" db="EMBL/GenBank/DDBJ databases">
        <title>Evolutionary Origins and Diversification of the Mycorrhizal Mutualists.</title>
        <authorList>
            <consortium name="DOE Joint Genome Institute"/>
            <consortium name="Mycorrhizal Genomics Consortium"/>
            <person name="Kohler A."/>
            <person name="Kuo A."/>
            <person name="Nagy L.G."/>
            <person name="Floudas D."/>
            <person name="Copeland A."/>
            <person name="Barry K.W."/>
            <person name="Cichocki N."/>
            <person name="Veneault-Fourrey C."/>
            <person name="LaButti K."/>
            <person name="Lindquist E.A."/>
            <person name="Lipzen A."/>
            <person name="Lundell T."/>
            <person name="Morin E."/>
            <person name="Murat C."/>
            <person name="Riley R."/>
            <person name="Ohm R."/>
            <person name="Sun H."/>
            <person name="Tunlid A."/>
            <person name="Henrissat B."/>
            <person name="Grigoriev I.V."/>
            <person name="Hibbett D.S."/>
            <person name="Martin F."/>
        </authorList>
    </citation>
    <scope>NUCLEOTIDE SEQUENCE [LARGE SCALE GENOMIC DNA]</scope>
    <source>
        <strain evidence="4">Foug A</strain>
    </source>
</reference>
<proteinExistence type="predicted"/>
<evidence type="ECO:0008006" key="5">
    <source>
        <dbReference type="Google" id="ProtNLM"/>
    </source>
</evidence>
<keyword evidence="4" id="KW-1185">Reference proteome</keyword>
<dbReference type="AlphaFoldDB" id="A0A0C3EK21"/>
<evidence type="ECO:0000256" key="2">
    <source>
        <dbReference type="SAM" id="Phobius"/>
    </source>
</evidence>
<dbReference type="EMBL" id="KN822008">
    <property type="protein sequence ID" value="KIM68559.1"/>
    <property type="molecule type" value="Genomic_DNA"/>
</dbReference>
<sequence length="93" mass="10613">MSHTLPVYRRLGDSETHSDVEQHCTSDSDMDPLENAGPFGSPERRRQVEKKLLQKLDQRVAFLVLVYIMNYVTSLLAPSSFPLETYLSQDGQK</sequence>
<dbReference type="OrthoDB" id="2985014at2759"/>
<gene>
    <name evidence="3" type="ORF">SCLCIDRAFT_1208742</name>
</gene>